<protein>
    <recommendedName>
        <fullName evidence="3">DUF600 domain-containing protein</fullName>
    </recommendedName>
</protein>
<name>A0A5C6X0E2_9DELT</name>
<evidence type="ECO:0000313" key="1">
    <source>
        <dbReference type="EMBL" id="TXD35198.1"/>
    </source>
</evidence>
<dbReference type="OrthoDB" id="6022471at2"/>
<dbReference type="RefSeq" id="WP_146982661.1">
    <property type="nucleotide sequence ID" value="NZ_VOSM01000010.1"/>
</dbReference>
<evidence type="ECO:0008006" key="3">
    <source>
        <dbReference type="Google" id="ProtNLM"/>
    </source>
</evidence>
<dbReference type="AlphaFoldDB" id="A0A5C6X0E2"/>
<proteinExistence type="predicted"/>
<gene>
    <name evidence="1" type="ORF">FRC98_17180</name>
</gene>
<dbReference type="Proteomes" id="UP000321412">
    <property type="component" value="Unassembled WGS sequence"/>
</dbReference>
<accession>A0A5C6X0E2</accession>
<dbReference type="EMBL" id="VOSM01000010">
    <property type="protein sequence ID" value="TXD35198.1"/>
    <property type="molecule type" value="Genomic_DNA"/>
</dbReference>
<keyword evidence="2" id="KW-1185">Reference proteome</keyword>
<dbReference type="SUPFAM" id="SSF160424">
    <property type="entry name" value="BH3703-like"/>
    <property type="match status" value="1"/>
</dbReference>
<organism evidence="1 2">
    <name type="scientific">Lujinxingia vulgaris</name>
    <dbReference type="NCBI Taxonomy" id="2600176"/>
    <lineage>
        <taxon>Bacteria</taxon>
        <taxon>Deltaproteobacteria</taxon>
        <taxon>Bradymonadales</taxon>
        <taxon>Lujinxingiaceae</taxon>
        <taxon>Lujinxingia</taxon>
    </lineage>
</organism>
<comment type="caution">
    <text evidence="1">The sequence shown here is derived from an EMBL/GenBank/DDBJ whole genome shotgun (WGS) entry which is preliminary data.</text>
</comment>
<evidence type="ECO:0000313" key="2">
    <source>
        <dbReference type="Proteomes" id="UP000321412"/>
    </source>
</evidence>
<dbReference type="InterPro" id="IPR036170">
    <property type="entry name" value="YezG-like_sf"/>
</dbReference>
<sequence length="130" mass="14874">MSDTIQAALITEIGEMIAGDDYLQAQEWQGLGLVVTIQDGTRRMTGFRYLEDGSFEADTPDNGGDVMRKLRELKHAMIANGDGAFVQCLIHLTRPDYRLRLQFEFDDPTRWKPKKISMDMSEFAEMLRPK</sequence>
<reference evidence="1 2" key="1">
    <citation type="submission" date="2019-08" db="EMBL/GenBank/DDBJ databases">
        <title>Bradymonadales sp. TMQ4.</title>
        <authorList>
            <person name="Liang Q."/>
        </authorList>
    </citation>
    <scope>NUCLEOTIDE SEQUENCE [LARGE SCALE GENOMIC DNA]</scope>
    <source>
        <strain evidence="1 2">TMQ4</strain>
    </source>
</reference>